<protein>
    <recommendedName>
        <fullName evidence="4">DUF304 domain-containing protein</fullName>
    </recommendedName>
</protein>
<evidence type="ECO:0000313" key="2">
    <source>
        <dbReference type="EMBL" id="VWL85255.1"/>
    </source>
</evidence>
<keyword evidence="1" id="KW-0472">Membrane</keyword>
<evidence type="ECO:0000256" key="1">
    <source>
        <dbReference type="SAM" id="Phobius"/>
    </source>
</evidence>
<name>A0A6I8M8W7_9FUSO</name>
<keyword evidence="3" id="KW-1185">Reference proteome</keyword>
<dbReference type="AlphaFoldDB" id="A0A6I8M8W7"/>
<evidence type="ECO:0000313" key="3">
    <source>
        <dbReference type="Proteomes" id="UP000419017"/>
    </source>
</evidence>
<sequence>MKKRINNLKLKEILEKVNQFEIKEISKKKVYRVSTYYLIKSLIFLAVISAAIILSVLNMKKINFLVIFLLVFLSVYVVYSIYYLFSYTMIIDENKLIIKKQVIELDKITSINLAYSSVASSKLEEALKIVVDNKKEYVLRLNIKNNIEFIKQISKISKVNVGIE</sequence>
<keyword evidence="1" id="KW-0812">Transmembrane</keyword>
<reference evidence="2 3" key="1">
    <citation type="submission" date="2019-10" db="EMBL/GenBank/DDBJ databases">
        <authorList>
            <person name="Blom J."/>
        </authorList>
    </citation>
    <scope>NUCLEOTIDE SEQUENCE [LARGE SCALE GENOMIC DNA]</scope>
    <source>
        <strain evidence="2 3">ES3154-GLU</strain>
    </source>
</reference>
<feature type="transmembrane region" description="Helical" evidence="1">
    <location>
        <begin position="37"/>
        <end position="56"/>
    </location>
</feature>
<accession>A0A6I8M8W7</accession>
<dbReference type="EMBL" id="CABWIB010000001">
    <property type="protein sequence ID" value="VWL85255.1"/>
    <property type="molecule type" value="Genomic_DNA"/>
</dbReference>
<proteinExistence type="predicted"/>
<evidence type="ECO:0008006" key="4">
    <source>
        <dbReference type="Google" id="ProtNLM"/>
    </source>
</evidence>
<feature type="transmembrane region" description="Helical" evidence="1">
    <location>
        <begin position="62"/>
        <end position="85"/>
    </location>
</feature>
<organism evidence="2 3">
    <name type="scientific">Oceanivirga miroungae</name>
    <dbReference type="NCBI Taxonomy" id="1130046"/>
    <lineage>
        <taxon>Bacteria</taxon>
        <taxon>Fusobacteriati</taxon>
        <taxon>Fusobacteriota</taxon>
        <taxon>Fusobacteriia</taxon>
        <taxon>Fusobacteriales</taxon>
        <taxon>Leptotrichiaceae</taxon>
        <taxon>Oceanivirga</taxon>
    </lineage>
</organism>
<dbReference type="RefSeq" id="WP_156683263.1">
    <property type="nucleotide sequence ID" value="NZ_CABWIB010000001.1"/>
</dbReference>
<gene>
    <name evidence="2" type="ORF">OMES3154_00538</name>
</gene>
<keyword evidence="1" id="KW-1133">Transmembrane helix</keyword>
<dbReference type="Proteomes" id="UP000419017">
    <property type="component" value="Unassembled WGS sequence"/>
</dbReference>